<dbReference type="PANTHER" id="PTHR37610:SF40">
    <property type="entry name" value="OS01G0909600 PROTEIN"/>
    <property type="match status" value="1"/>
</dbReference>
<evidence type="ECO:0000259" key="2">
    <source>
        <dbReference type="Pfam" id="PF07727"/>
    </source>
</evidence>
<feature type="domain" description="Reverse transcriptase Ty1/copia-type" evidence="2">
    <location>
        <begin position="384"/>
        <end position="479"/>
    </location>
</feature>
<organism evidence="4 5">
    <name type="scientific">Acer saccharum</name>
    <name type="common">Sugar maple</name>
    <dbReference type="NCBI Taxonomy" id="4024"/>
    <lineage>
        <taxon>Eukaryota</taxon>
        <taxon>Viridiplantae</taxon>
        <taxon>Streptophyta</taxon>
        <taxon>Embryophyta</taxon>
        <taxon>Tracheophyta</taxon>
        <taxon>Spermatophyta</taxon>
        <taxon>Magnoliopsida</taxon>
        <taxon>eudicotyledons</taxon>
        <taxon>Gunneridae</taxon>
        <taxon>Pentapetalae</taxon>
        <taxon>rosids</taxon>
        <taxon>malvids</taxon>
        <taxon>Sapindales</taxon>
        <taxon>Sapindaceae</taxon>
        <taxon>Hippocastanoideae</taxon>
        <taxon>Acereae</taxon>
        <taxon>Acer</taxon>
    </lineage>
</organism>
<feature type="domain" description="Retroviral polymerase SH3-like" evidence="3">
    <location>
        <begin position="243"/>
        <end position="291"/>
    </location>
</feature>
<reference evidence="4" key="1">
    <citation type="journal article" date="2022" name="Plant J.">
        <title>Strategies of tolerance reflected in two North American maple genomes.</title>
        <authorList>
            <person name="McEvoy S.L."/>
            <person name="Sezen U.U."/>
            <person name="Trouern-Trend A."/>
            <person name="McMahon S.M."/>
            <person name="Schaberg P.G."/>
            <person name="Yang J."/>
            <person name="Wegrzyn J.L."/>
            <person name="Swenson N.G."/>
        </authorList>
    </citation>
    <scope>NUCLEOTIDE SEQUENCE</scope>
    <source>
        <strain evidence="4">NS2018</strain>
    </source>
</reference>
<gene>
    <name evidence="4" type="ORF">LWI29_032276</name>
</gene>
<keyword evidence="5" id="KW-1185">Reference proteome</keyword>
<evidence type="ECO:0000259" key="3">
    <source>
        <dbReference type="Pfam" id="PF25597"/>
    </source>
</evidence>
<dbReference type="Proteomes" id="UP001168877">
    <property type="component" value="Unassembled WGS sequence"/>
</dbReference>
<dbReference type="InterPro" id="IPR057670">
    <property type="entry name" value="SH3_retrovirus"/>
</dbReference>
<evidence type="ECO:0000313" key="4">
    <source>
        <dbReference type="EMBL" id="KAK0572489.1"/>
    </source>
</evidence>
<dbReference type="SUPFAM" id="SSF56672">
    <property type="entry name" value="DNA/RNA polymerases"/>
    <property type="match status" value="1"/>
</dbReference>
<dbReference type="PANTHER" id="PTHR37610">
    <property type="entry name" value="CCHC-TYPE DOMAIN-CONTAINING PROTEIN"/>
    <property type="match status" value="1"/>
</dbReference>
<evidence type="ECO:0000256" key="1">
    <source>
        <dbReference type="SAM" id="MobiDB-lite"/>
    </source>
</evidence>
<feature type="compositionally biased region" description="Polar residues" evidence="1">
    <location>
        <begin position="195"/>
        <end position="204"/>
    </location>
</feature>
<dbReference type="AlphaFoldDB" id="A0AA39RFR0"/>
<feature type="compositionally biased region" description="Basic residues" evidence="1">
    <location>
        <begin position="214"/>
        <end position="224"/>
    </location>
</feature>
<evidence type="ECO:0008006" key="6">
    <source>
        <dbReference type="Google" id="ProtNLM"/>
    </source>
</evidence>
<protein>
    <recommendedName>
        <fullName evidence="6">Reverse transcriptase Ty1/copia-type domain-containing protein</fullName>
    </recommendedName>
</protein>
<reference evidence="4" key="2">
    <citation type="submission" date="2023-06" db="EMBL/GenBank/DDBJ databases">
        <authorList>
            <person name="Swenson N.G."/>
            <person name="Wegrzyn J.L."/>
            <person name="Mcevoy S.L."/>
        </authorList>
    </citation>
    <scope>NUCLEOTIDE SEQUENCE</scope>
    <source>
        <strain evidence="4">NS2018</strain>
        <tissue evidence="4">Leaf</tissue>
    </source>
</reference>
<dbReference type="Pfam" id="PF07727">
    <property type="entry name" value="RVT_2"/>
    <property type="match status" value="1"/>
</dbReference>
<sequence length="534" mass="60773">MTSSSHSPHPAGVGVSITVVKLNDTNYLLWSKAVKKYLTTQGKEQYLTTPQLVDDAKDLQKWLREHTMVTTWLWNSMEPVIASTTMWIETTKELWDYLQERFNQSKNASRIYDVYSSFFSSQQGDKSLSELNSYHPITTNKNLLKKLREELMVVRFLSSLNLMYESAKNSILTEKELPTIKEVYARLKTLSLNPSNTQESSALLSSREHGRGQPSKHGRGRGRGRGGQYCSHCGWNNYNSDKCNLSPRSVKCIFLGYSKTQKGYKCLNPIFGKTYVSADVKFVESTSYFSDQGSSLESNLLSPYPHIPSPVIPTTQPYKPLQVYQRWKNLPLSEVDRQGNSTPSNQAPIQESTSNHDLSTCNEKSDLDIPIAIRKGQRSTVRCQSDHYVFVRHTSSGVVILVVYVDDIIISVSDVCGVEEVKTQLKKQFQTKDWGQLRYFLGIEVARGKNGLVLSQRKYTQGLFSEIHMLGSKPAKTPMDPNIHLDDEGSPEFEDKRRYRRLVDKLIYLTVTRPDITFAMGAISQYMQNPKKVH</sequence>
<dbReference type="EMBL" id="JAUESC010000388">
    <property type="protein sequence ID" value="KAK0572489.1"/>
    <property type="molecule type" value="Genomic_DNA"/>
</dbReference>
<feature type="region of interest" description="Disordered" evidence="1">
    <location>
        <begin position="334"/>
        <end position="358"/>
    </location>
</feature>
<dbReference type="Pfam" id="PF14223">
    <property type="entry name" value="Retrotran_gag_2"/>
    <property type="match status" value="1"/>
</dbReference>
<feature type="region of interest" description="Disordered" evidence="1">
    <location>
        <begin position="195"/>
        <end position="226"/>
    </location>
</feature>
<feature type="compositionally biased region" description="Polar residues" evidence="1">
    <location>
        <begin position="338"/>
        <end position="358"/>
    </location>
</feature>
<proteinExistence type="predicted"/>
<dbReference type="InterPro" id="IPR043502">
    <property type="entry name" value="DNA/RNA_pol_sf"/>
</dbReference>
<dbReference type="Pfam" id="PF25597">
    <property type="entry name" value="SH3_retrovirus"/>
    <property type="match status" value="1"/>
</dbReference>
<comment type="caution">
    <text evidence="4">The sequence shown here is derived from an EMBL/GenBank/DDBJ whole genome shotgun (WGS) entry which is preliminary data.</text>
</comment>
<evidence type="ECO:0000313" key="5">
    <source>
        <dbReference type="Proteomes" id="UP001168877"/>
    </source>
</evidence>
<name>A0AA39RFR0_ACESA</name>
<dbReference type="InterPro" id="IPR013103">
    <property type="entry name" value="RVT_2"/>
</dbReference>
<accession>A0AA39RFR0</accession>